<evidence type="ECO:0000313" key="2">
    <source>
        <dbReference type="Proteomes" id="UP001352263"/>
    </source>
</evidence>
<protein>
    <submittedName>
        <fullName evidence="1">Uncharacterized protein</fullName>
    </submittedName>
</protein>
<reference evidence="1 2" key="1">
    <citation type="submission" date="2023-10" db="EMBL/GenBank/DDBJ databases">
        <title>Noviherbaspirillum sp. CPCC 100848 genome assembly.</title>
        <authorList>
            <person name="Li X.Y."/>
            <person name="Fang X.M."/>
        </authorList>
    </citation>
    <scope>NUCLEOTIDE SEQUENCE [LARGE SCALE GENOMIC DNA]</scope>
    <source>
        <strain evidence="1 2">CPCC 100848</strain>
    </source>
</reference>
<gene>
    <name evidence="1" type="ORF">RY831_31910</name>
</gene>
<evidence type="ECO:0000313" key="1">
    <source>
        <dbReference type="EMBL" id="MEC4723730.1"/>
    </source>
</evidence>
<accession>A0ABU6JK68</accession>
<organism evidence="1 2">
    <name type="scientific">Noviherbaspirillum album</name>
    <dbReference type="NCBI Taxonomy" id="3080276"/>
    <lineage>
        <taxon>Bacteria</taxon>
        <taxon>Pseudomonadati</taxon>
        <taxon>Pseudomonadota</taxon>
        <taxon>Betaproteobacteria</taxon>
        <taxon>Burkholderiales</taxon>
        <taxon>Oxalobacteraceae</taxon>
        <taxon>Noviherbaspirillum</taxon>
    </lineage>
</organism>
<keyword evidence="2" id="KW-1185">Reference proteome</keyword>
<dbReference type="Proteomes" id="UP001352263">
    <property type="component" value="Unassembled WGS sequence"/>
</dbReference>
<dbReference type="RefSeq" id="WP_326510333.1">
    <property type="nucleotide sequence ID" value="NZ_JAWIIV010000072.1"/>
</dbReference>
<sequence length="171" mass="19487">MNWIRPQIRKDCGLFSLYRCGYGLVDRSFPYQTQRNDAPKDEKLVIEDCDKIDIARILIERIDGVVAQARVSTLALANTVLERWATDAPEKGEGRCQIRIIFEDGFQYHSHIGITRSQKRISLAKLVRQQLLALTSPGIRRHRKKAESVTVSLPLLPLPLSAEAMLARYDI</sequence>
<comment type="caution">
    <text evidence="1">The sequence shown here is derived from an EMBL/GenBank/DDBJ whole genome shotgun (WGS) entry which is preliminary data.</text>
</comment>
<name>A0ABU6JK68_9BURK</name>
<proteinExistence type="predicted"/>
<dbReference type="EMBL" id="JAWIIV010000072">
    <property type="protein sequence ID" value="MEC4723730.1"/>
    <property type="molecule type" value="Genomic_DNA"/>
</dbReference>